<sequence>MTRSPISFYKKIVVYKKVKIKKIFTKVNYFISVILPKLGENYATPKYNKSSRYF</sequence>
<dbReference type="EMBL" id="CP000733">
    <property type="protein sequence ID" value="ABS78370.1"/>
    <property type="molecule type" value="Genomic_DNA"/>
</dbReference>
<dbReference type="HOGENOM" id="CLU_3042505_0_0_6"/>
<dbReference type="KEGG" id="cbd:CBUD_0964"/>
<accession>A9KG03</accession>
<dbReference type="Proteomes" id="UP000008555">
    <property type="component" value="Chromosome"/>
</dbReference>
<dbReference type="RefSeq" id="WP_010957876.1">
    <property type="nucleotide sequence ID" value="NC_009727.1"/>
</dbReference>
<protein>
    <submittedName>
        <fullName evidence="1">Uncharacterized protein</fullName>
    </submittedName>
</protein>
<organism evidence="1 2">
    <name type="scientific">Coxiella burnetii (strain Dugway 5J108-111)</name>
    <dbReference type="NCBI Taxonomy" id="434922"/>
    <lineage>
        <taxon>Bacteria</taxon>
        <taxon>Pseudomonadati</taxon>
        <taxon>Pseudomonadota</taxon>
        <taxon>Gammaproteobacteria</taxon>
        <taxon>Legionellales</taxon>
        <taxon>Coxiellaceae</taxon>
        <taxon>Coxiella</taxon>
    </lineage>
</organism>
<reference evidence="1 2" key="1">
    <citation type="journal article" date="2009" name="Infect. Immun.">
        <title>Comparative genomics reveal extensive transposon-mediated genomic plasticity and diversity among potential effector proteins within the genus Coxiella.</title>
        <authorList>
            <person name="Beare P.A."/>
            <person name="Unsworth N."/>
            <person name="Andoh M."/>
            <person name="Voth D.E."/>
            <person name="Omsland A."/>
            <person name="Gilk S.D."/>
            <person name="Williams K.P."/>
            <person name="Sobral B.W."/>
            <person name="Kupko J.J.III."/>
            <person name="Porcella S.F."/>
            <person name="Samuel J.E."/>
            <person name="Heinzen R.A."/>
        </authorList>
    </citation>
    <scope>NUCLEOTIDE SEQUENCE [LARGE SCALE GENOMIC DNA]</scope>
    <source>
        <strain evidence="1 2">Dugway 5J108-111</strain>
    </source>
</reference>
<name>A9KG03_COXBN</name>
<dbReference type="AlphaFoldDB" id="A9KG03"/>
<evidence type="ECO:0000313" key="2">
    <source>
        <dbReference type="Proteomes" id="UP000008555"/>
    </source>
</evidence>
<evidence type="ECO:0000313" key="1">
    <source>
        <dbReference type="EMBL" id="ABS78370.1"/>
    </source>
</evidence>
<proteinExistence type="predicted"/>
<gene>
    <name evidence="1" type="ordered locus">CBUD_0964</name>
</gene>